<dbReference type="RefSeq" id="WP_150039495.1">
    <property type="nucleotide sequence ID" value="NZ_OW485601.1"/>
</dbReference>
<dbReference type="AlphaFoldDB" id="A0A5M6IYG2"/>
<accession>A0A5M6IYG2</accession>
<reference evidence="1 2" key="1">
    <citation type="submission" date="2019-09" db="EMBL/GenBank/DDBJ databases">
        <title>Genome sequence of Rhodovastum atsumiense, a diverse member of the Acetobacteraceae family of non-sulfur purple photosynthetic bacteria.</title>
        <authorList>
            <person name="Meyer T."/>
            <person name="Kyndt J."/>
        </authorList>
    </citation>
    <scope>NUCLEOTIDE SEQUENCE [LARGE SCALE GENOMIC DNA]</scope>
    <source>
        <strain evidence="1 2">DSM 21279</strain>
    </source>
</reference>
<organism evidence="1 2">
    <name type="scientific">Rhodovastum atsumiense</name>
    <dbReference type="NCBI Taxonomy" id="504468"/>
    <lineage>
        <taxon>Bacteria</taxon>
        <taxon>Pseudomonadati</taxon>
        <taxon>Pseudomonadota</taxon>
        <taxon>Alphaproteobacteria</taxon>
        <taxon>Acetobacterales</taxon>
        <taxon>Acetobacteraceae</taxon>
        <taxon>Rhodovastum</taxon>
    </lineage>
</organism>
<dbReference type="InterPro" id="IPR036874">
    <property type="entry name" value="Carbonic_anhydrase_sf"/>
</dbReference>
<dbReference type="EMBL" id="VWPK01000006">
    <property type="protein sequence ID" value="KAA5613384.1"/>
    <property type="molecule type" value="Genomic_DNA"/>
</dbReference>
<dbReference type="Gene3D" id="3.40.1050.10">
    <property type="entry name" value="Carbonic anhydrase"/>
    <property type="match status" value="1"/>
</dbReference>
<dbReference type="GO" id="GO:0004089">
    <property type="term" value="F:carbonate dehydratase activity"/>
    <property type="evidence" value="ECO:0007669"/>
    <property type="project" value="InterPro"/>
</dbReference>
<protein>
    <submittedName>
        <fullName evidence="1">Uncharacterized protein</fullName>
    </submittedName>
</protein>
<dbReference type="GO" id="GO:0008270">
    <property type="term" value="F:zinc ion binding"/>
    <property type="evidence" value="ECO:0007669"/>
    <property type="project" value="InterPro"/>
</dbReference>
<evidence type="ECO:0000313" key="1">
    <source>
        <dbReference type="EMBL" id="KAA5613384.1"/>
    </source>
</evidence>
<dbReference type="Proteomes" id="UP000325255">
    <property type="component" value="Unassembled WGS sequence"/>
</dbReference>
<keyword evidence="2" id="KW-1185">Reference proteome</keyword>
<dbReference type="SUPFAM" id="SSF53056">
    <property type="entry name" value="beta-carbonic anhydrase, cab"/>
    <property type="match status" value="1"/>
</dbReference>
<name>A0A5M6IYG2_9PROT</name>
<evidence type="ECO:0000313" key="2">
    <source>
        <dbReference type="Proteomes" id="UP000325255"/>
    </source>
</evidence>
<proteinExistence type="predicted"/>
<gene>
    <name evidence="1" type="ORF">F1189_04805</name>
</gene>
<comment type="caution">
    <text evidence="1">The sequence shown here is derived from an EMBL/GenBank/DDBJ whole genome shotgun (WGS) entry which is preliminary data.</text>
</comment>
<sequence length="409" mass="45314">MSIDAGLAVADRWFIGLFEHKTLRKIEQAFENLSPELWHVAGHLMVGGQTINHRDETVGGIIDAAERSAHQASASFRWFLLKAALRSMAQAAAASLRETSRLGRAALKGKLEMAREGQAPAEIVLKCIDSRYATGADGQQIGGGLEGRVAGNLFTASDDPGRLGEATKQAIRVGLVKHVPSLRVADHFHCSAKTTIYRSCRQTDRRALDNMSSLELEDYWFARQQEYLVHTVELRTRGVGFDAYEQFGLRLTGDHASKTIDAMACEQGLSLAKMVTAYVATHEAALGTQRPDVRFSLFDPRQHRHHLFDPSRGTQGEFVSLPNVTLWTPSYFSVVTRIMGQNNLSDSAVAPYPRRFPALDAPRREARRRAGGAWPAAWPSGAQPCFCGMHRASTLQSDWLENRDRLQCE</sequence>